<organism evidence="2 3">
    <name type="scientific">Methylorubrum extorquens</name>
    <name type="common">Methylobacterium dichloromethanicum</name>
    <name type="synonym">Methylobacterium extorquens</name>
    <dbReference type="NCBI Taxonomy" id="408"/>
    <lineage>
        <taxon>Bacteria</taxon>
        <taxon>Pseudomonadati</taxon>
        <taxon>Pseudomonadota</taxon>
        <taxon>Alphaproteobacteria</taxon>
        <taxon>Hyphomicrobiales</taxon>
        <taxon>Methylobacteriaceae</taxon>
        <taxon>Methylorubrum</taxon>
    </lineage>
</organism>
<feature type="region of interest" description="Disordered" evidence="1">
    <location>
        <begin position="325"/>
        <end position="358"/>
    </location>
</feature>
<dbReference type="AlphaFoldDB" id="A0A2N9AQ26"/>
<evidence type="ECO:0000256" key="1">
    <source>
        <dbReference type="SAM" id="MobiDB-lite"/>
    </source>
</evidence>
<evidence type="ECO:0000313" key="3">
    <source>
        <dbReference type="Proteomes" id="UP000233769"/>
    </source>
</evidence>
<name>A0A2N9AQ26_METEX</name>
<feature type="compositionally biased region" description="Pro residues" evidence="1">
    <location>
        <begin position="72"/>
        <end position="93"/>
    </location>
</feature>
<feature type="compositionally biased region" description="Low complexity" evidence="1">
    <location>
        <begin position="94"/>
        <end position="103"/>
    </location>
</feature>
<evidence type="ECO:0000313" key="2">
    <source>
        <dbReference type="EMBL" id="SOR29413.1"/>
    </source>
</evidence>
<feature type="region of interest" description="Disordered" evidence="1">
    <location>
        <begin position="70"/>
        <end position="109"/>
    </location>
</feature>
<dbReference type="EMBL" id="LT962688">
    <property type="protein sequence ID" value="SOR29413.1"/>
    <property type="molecule type" value="Genomic_DNA"/>
</dbReference>
<sequence length="358" mass="37769">MHTAREVAANREADRLMFLPVSERVFAKKPRPLRVATGALLVLAGLAVVPATPARAQNFFEELFGIGRAARPPQPPRNVPVQPPPQPMEPGAPAPGEGAETRPSVPAQPRQPVVLRVPAEDNVVGQDLLLNGLNGSLKIERSGSAYTAQMTLPGTKISQPTENCTVKLDGGKPMPLSAEGRAQGVSRFSTASAECPLRFEILDGSVLATPLGSGAACTFTAADCETTPSGLWGPNAAALLSQAGEFDTARGVADKAVRDNYKIMTQRARGGDVRPIVQEQAAFSSDREQACRTYAREGAHGYCHLRFTEARAIALATRLGANTATPTAANAPARPRRSRAPVEGMNPDAQGAEPFADQ</sequence>
<accession>A0A2N9AQ26</accession>
<protein>
    <submittedName>
        <fullName evidence="2">Uncharacterized protein</fullName>
    </submittedName>
</protein>
<proteinExistence type="predicted"/>
<dbReference type="Proteomes" id="UP000233769">
    <property type="component" value="Chromosome tk0001"/>
</dbReference>
<gene>
    <name evidence="2" type="ORF">TK0001_2811</name>
</gene>
<reference evidence="3" key="1">
    <citation type="submission" date="2017-10" db="EMBL/GenBank/DDBJ databases">
        <authorList>
            <person name="Regsiter A."/>
            <person name="William W."/>
        </authorList>
    </citation>
    <scope>NUCLEOTIDE SEQUENCE [LARGE SCALE GENOMIC DNA]</scope>
</reference>